<evidence type="ECO:0000256" key="1">
    <source>
        <dbReference type="ARBA" id="ARBA00022729"/>
    </source>
</evidence>
<sequence length="183" mass="20405">MKSILLTLSAIVISYSYAANKFAGPFLIQVQQPFICEDEGTKDLYFHNTTVRKKAKNFYAVTTRIISKIEFSDDVMMRVNFAVWGNGGWRPNFLTMDYKKACSAFAELLPGVFNEVLVTNNITGCPTPPGDYSIVDADGSPKVGLTSLPYNRYKIYIMFLSQDGTLLGCLGMITNVVPKERRG</sequence>
<feature type="signal peptide" evidence="2">
    <location>
        <begin position="1"/>
        <end position="18"/>
    </location>
</feature>
<dbReference type="Gene3D" id="2.70.220.10">
    <property type="entry name" value="Ganglioside GM2 activator"/>
    <property type="match status" value="1"/>
</dbReference>
<evidence type="ECO:0008006" key="4">
    <source>
        <dbReference type="Google" id="ProtNLM"/>
    </source>
</evidence>
<proteinExistence type="predicted"/>
<reference evidence="3" key="1">
    <citation type="submission" date="2014-09" db="EMBL/GenBank/DDBJ databases">
        <authorList>
            <person name="Magalhaes I.L.F."/>
            <person name="Oliveira U."/>
            <person name="Santos F.R."/>
            <person name="Vidigal T.H.D.A."/>
            <person name="Brescovit A.D."/>
            <person name="Santos A.J."/>
        </authorList>
    </citation>
    <scope>NUCLEOTIDE SEQUENCE</scope>
</reference>
<organism evidence="3">
    <name type="scientific">Lygus hesperus</name>
    <name type="common">Western plant bug</name>
    <dbReference type="NCBI Taxonomy" id="30085"/>
    <lineage>
        <taxon>Eukaryota</taxon>
        <taxon>Metazoa</taxon>
        <taxon>Ecdysozoa</taxon>
        <taxon>Arthropoda</taxon>
        <taxon>Hexapoda</taxon>
        <taxon>Insecta</taxon>
        <taxon>Pterygota</taxon>
        <taxon>Neoptera</taxon>
        <taxon>Paraneoptera</taxon>
        <taxon>Hemiptera</taxon>
        <taxon>Heteroptera</taxon>
        <taxon>Panheteroptera</taxon>
        <taxon>Cimicomorpha</taxon>
        <taxon>Miridae</taxon>
        <taxon>Mirini</taxon>
        <taxon>Lygus</taxon>
    </lineage>
</organism>
<accession>A0A0K8SGL2</accession>
<dbReference type="AlphaFoldDB" id="A0A0K8SGL2"/>
<dbReference type="SUPFAM" id="SSF63707">
    <property type="entry name" value="Ganglioside M2 (gm2) activator"/>
    <property type="match status" value="1"/>
</dbReference>
<keyword evidence="1 2" id="KW-0732">Signal</keyword>
<evidence type="ECO:0000256" key="2">
    <source>
        <dbReference type="SAM" id="SignalP"/>
    </source>
</evidence>
<name>A0A0K8SGL2_LYGHE</name>
<protein>
    <recommendedName>
        <fullName evidence="4">MD-2-related lipid-recognition domain-containing protein</fullName>
    </recommendedName>
</protein>
<dbReference type="InterPro" id="IPR036846">
    <property type="entry name" value="GM2-AP_sf"/>
</dbReference>
<evidence type="ECO:0000313" key="3">
    <source>
        <dbReference type="EMBL" id="JAG52432.1"/>
    </source>
</evidence>
<dbReference type="EMBL" id="GBRD01013394">
    <property type="protein sequence ID" value="JAG52432.1"/>
    <property type="molecule type" value="Transcribed_RNA"/>
</dbReference>
<feature type="chain" id="PRO_5005519392" description="MD-2-related lipid-recognition domain-containing protein" evidence="2">
    <location>
        <begin position="19"/>
        <end position="183"/>
    </location>
</feature>